<dbReference type="Pfam" id="PF17763">
    <property type="entry name" value="Asparaginase_C"/>
    <property type="match status" value="1"/>
</dbReference>
<dbReference type="SFLD" id="SFLDS00057">
    <property type="entry name" value="Glutaminase/Asparaginase"/>
    <property type="match status" value="1"/>
</dbReference>
<evidence type="ECO:0000256" key="2">
    <source>
        <dbReference type="ARBA" id="ARBA00022801"/>
    </source>
</evidence>
<dbReference type="InterPro" id="IPR036152">
    <property type="entry name" value="Asp/glu_Ase-like_sf"/>
</dbReference>
<dbReference type="EMBL" id="JAZGQK010000034">
    <property type="protein sequence ID" value="MEE6263081.1"/>
    <property type="molecule type" value="Genomic_DNA"/>
</dbReference>
<evidence type="ECO:0000256" key="1">
    <source>
        <dbReference type="ARBA" id="ARBA00010518"/>
    </source>
</evidence>
<dbReference type="Pfam" id="PF00710">
    <property type="entry name" value="Asparaginase"/>
    <property type="match status" value="1"/>
</dbReference>
<sequence>MTRKRPARTMPGTAESPTLEVRLSSLKDQCRAAPRRGVAVLVPLLAAALTATVVSALDRSPAPEAVALPATNVAAVTGPSGIRSVAYTEAVNQARTREPRVTVIGTGGTISGVATSRSSYTDYRSGQIPIASLVGQLQPEIGQVADVSTVQFGNKGSGGYTIAEFHALTLAVEKALRDSDGVVVTSGTDTMEEFAYWLDLTVQNRKPVVLTGAMRPWAAGTPDGPQVIGADGPANLYNSIVLAASQSTYCYGTVLLLGDEFHAARDVTKTSAYRMDTFQTREFGVLGWVDGPNIKVGRAPARVDHCDSKQHWMTPFNMSRIAPTALPRVEVVYGYQQAGGEAITAFADAGVKGIVTAGTGAGGLSSAQSAARGAAAAKGVVFVSTTRTGSGSVYGGGGSTPIIAGDDLLPQKARLLLLLSLAFAPNDVPKVRDWVGTLGNPEWDTTPEGHPKD</sequence>
<proteinExistence type="inferred from homology"/>
<protein>
    <submittedName>
        <fullName evidence="6">Asparaginase</fullName>
    </submittedName>
</protein>
<dbReference type="RefSeq" id="WP_331218019.1">
    <property type="nucleotide sequence ID" value="NZ_JAZGQK010000034.1"/>
</dbReference>
<feature type="domain" description="Asparaginase/glutaminase C-terminal" evidence="5">
    <location>
        <begin position="328"/>
        <end position="423"/>
    </location>
</feature>
<evidence type="ECO:0000259" key="5">
    <source>
        <dbReference type="Pfam" id="PF17763"/>
    </source>
</evidence>
<reference evidence="6 7" key="1">
    <citation type="submission" date="2024-01" db="EMBL/GenBank/DDBJ databases">
        <title>Genome insights into Plantactinospora sonchi sp. nov.</title>
        <authorList>
            <person name="Wang L."/>
        </authorList>
    </citation>
    <scope>NUCLEOTIDE SEQUENCE [LARGE SCALE GENOMIC DNA]</scope>
    <source>
        <strain evidence="6 7">NEAU-QY2</strain>
    </source>
</reference>
<feature type="domain" description="L-asparaginase N-terminal" evidence="4">
    <location>
        <begin position="100"/>
        <end position="300"/>
    </location>
</feature>
<dbReference type="PIRSF" id="PIRSF500176">
    <property type="entry name" value="L_ASNase"/>
    <property type="match status" value="1"/>
</dbReference>
<dbReference type="InterPro" id="IPR006034">
    <property type="entry name" value="Asparaginase/glutaminase-like"/>
</dbReference>
<evidence type="ECO:0000313" key="6">
    <source>
        <dbReference type="EMBL" id="MEE6263081.1"/>
    </source>
</evidence>
<dbReference type="PIRSF" id="PIRSF001220">
    <property type="entry name" value="L-ASNase_gatD"/>
    <property type="match status" value="1"/>
</dbReference>
<keyword evidence="7" id="KW-1185">Reference proteome</keyword>
<accession>A0ABU7S2V6</accession>
<feature type="transmembrane region" description="Helical" evidence="3">
    <location>
        <begin position="37"/>
        <end position="57"/>
    </location>
</feature>
<dbReference type="Proteomes" id="UP001332243">
    <property type="component" value="Unassembled WGS sequence"/>
</dbReference>
<name>A0ABU7S2V6_9ACTN</name>
<evidence type="ECO:0000313" key="7">
    <source>
        <dbReference type="Proteomes" id="UP001332243"/>
    </source>
</evidence>
<dbReference type="InterPro" id="IPR027473">
    <property type="entry name" value="L-asparaginase_C"/>
</dbReference>
<evidence type="ECO:0000256" key="3">
    <source>
        <dbReference type="SAM" id="Phobius"/>
    </source>
</evidence>
<dbReference type="Gene3D" id="3.40.50.1170">
    <property type="entry name" value="L-asparaginase, N-terminal domain"/>
    <property type="match status" value="1"/>
</dbReference>
<organism evidence="6 7">
    <name type="scientific">Plantactinospora sonchi</name>
    <dbReference type="NCBI Taxonomy" id="1544735"/>
    <lineage>
        <taxon>Bacteria</taxon>
        <taxon>Bacillati</taxon>
        <taxon>Actinomycetota</taxon>
        <taxon>Actinomycetes</taxon>
        <taxon>Micromonosporales</taxon>
        <taxon>Micromonosporaceae</taxon>
        <taxon>Plantactinospora</taxon>
    </lineage>
</organism>
<dbReference type="PANTHER" id="PTHR11707:SF28">
    <property type="entry name" value="60 KDA LYSOPHOSPHOLIPASE"/>
    <property type="match status" value="1"/>
</dbReference>
<comment type="caution">
    <text evidence="6">The sequence shown here is derived from an EMBL/GenBank/DDBJ whole genome shotgun (WGS) entry which is preliminary data.</text>
</comment>
<dbReference type="Gene3D" id="3.40.50.40">
    <property type="match status" value="1"/>
</dbReference>
<keyword evidence="2" id="KW-0378">Hydrolase</keyword>
<dbReference type="InterPro" id="IPR027474">
    <property type="entry name" value="L-asparaginase_N"/>
</dbReference>
<dbReference type="CDD" id="cd08964">
    <property type="entry name" value="L-asparaginase_II"/>
    <property type="match status" value="1"/>
</dbReference>
<dbReference type="SMART" id="SM00870">
    <property type="entry name" value="Asparaginase"/>
    <property type="match status" value="1"/>
</dbReference>
<keyword evidence="3" id="KW-0472">Membrane</keyword>
<dbReference type="PANTHER" id="PTHR11707">
    <property type="entry name" value="L-ASPARAGINASE"/>
    <property type="match status" value="1"/>
</dbReference>
<keyword evidence="3" id="KW-0812">Transmembrane</keyword>
<gene>
    <name evidence="6" type="ORF">V1633_31840</name>
</gene>
<evidence type="ECO:0000259" key="4">
    <source>
        <dbReference type="Pfam" id="PF00710"/>
    </source>
</evidence>
<dbReference type="PROSITE" id="PS51732">
    <property type="entry name" value="ASN_GLN_ASE_3"/>
    <property type="match status" value="1"/>
</dbReference>
<dbReference type="InterPro" id="IPR037152">
    <property type="entry name" value="L-asparaginase_N_sf"/>
</dbReference>
<dbReference type="PRINTS" id="PR00139">
    <property type="entry name" value="ASNGLNASE"/>
</dbReference>
<dbReference type="InterPro" id="IPR004550">
    <property type="entry name" value="AsnASE_II"/>
</dbReference>
<dbReference type="SUPFAM" id="SSF53774">
    <property type="entry name" value="Glutaminase/Asparaginase"/>
    <property type="match status" value="1"/>
</dbReference>
<dbReference type="InterPro" id="IPR040919">
    <property type="entry name" value="Asparaginase_C"/>
</dbReference>
<keyword evidence="3" id="KW-1133">Transmembrane helix</keyword>
<comment type="similarity">
    <text evidence="1">Belongs to the asparaginase 1 family.</text>
</comment>